<dbReference type="Proteomes" id="UP000269689">
    <property type="component" value="Unassembled WGS sequence"/>
</dbReference>
<organism evidence="6 7">
    <name type="scientific">Pacificibacter maritimus</name>
    <dbReference type="NCBI Taxonomy" id="762213"/>
    <lineage>
        <taxon>Bacteria</taxon>
        <taxon>Pseudomonadati</taxon>
        <taxon>Pseudomonadota</taxon>
        <taxon>Alphaproteobacteria</taxon>
        <taxon>Rhodobacterales</taxon>
        <taxon>Roseobacteraceae</taxon>
        <taxon>Pacificibacter</taxon>
    </lineage>
</organism>
<reference evidence="6 7" key="1">
    <citation type="submission" date="2018-11" db="EMBL/GenBank/DDBJ databases">
        <title>Genomic Encyclopedia of Type Strains, Phase IV (KMG-IV): sequencing the most valuable type-strain genomes for metagenomic binning, comparative biology and taxonomic classification.</title>
        <authorList>
            <person name="Goeker M."/>
        </authorList>
    </citation>
    <scope>NUCLEOTIDE SEQUENCE [LARGE SCALE GENOMIC DNA]</scope>
    <source>
        <strain evidence="6 7">DSM 104731</strain>
    </source>
</reference>
<dbReference type="Gene3D" id="3.40.190.10">
    <property type="entry name" value="Periplasmic binding protein-like II"/>
    <property type="match status" value="2"/>
</dbReference>
<dbReference type="InterPro" id="IPR036390">
    <property type="entry name" value="WH_DNA-bd_sf"/>
</dbReference>
<dbReference type="EMBL" id="RKQK01000006">
    <property type="protein sequence ID" value="RPE62939.1"/>
    <property type="molecule type" value="Genomic_DNA"/>
</dbReference>
<accession>A0A3N4U7L2</accession>
<name>A0A3N4U7L2_9RHOB</name>
<sequence>MRPRRFLPSMKLLLAFDAVMRHGSITRAAQELDLTQSAVSRLILSLEKQLGKDLFQRTGRKLVPNTIAHRYQNDVARALDIVQRSSMGVVANPDGGTLSLAVLPTFASRWLGPRLAEFLKTRPGIAVNLSTRLQKFDFADEAFDAAILFGPSDWDEVHAVKLFDEKLTACAAPDYLRQFAVRGVQDLANHSLLHLESRPTAWRDWMGAQGDVDVDHQGMIVDQFSMMIQAAISGLGIALLPDYLAQIEISEGRLAPVLRQAVPVSGAYWLIWPEGRVQDQALAAFRDWICGQGGG</sequence>
<keyword evidence="2" id="KW-0805">Transcription regulation</keyword>
<gene>
    <name evidence="6" type="ORF">EDD53_2978</name>
</gene>
<evidence type="ECO:0000256" key="2">
    <source>
        <dbReference type="ARBA" id="ARBA00023015"/>
    </source>
</evidence>
<comment type="similarity">
    <text evidence="1">Belongs to the LysR transcriptional regulatory family.</text>
</comment>
<evidence type="ECO:0000313" key="6">
    <source>
        <dbReference type="EMBL" id="RPE62939.1"/>
    </source>
</evidence>
<dbReference type="PANTHER" id="PTHR30537">
    <property type="entry name" value="HTH-TYPE TRANSCRIPTIONAL REGULATOR"/>
    <property type="match status" value="1"/>
</dbReference>
<dbReference type="InterPro" id="IPR058163">
    <property type="entry name" value="LysR-type_TF_proteobact-type"/>
</dbReference>
<dbReference type="GO" id="GO:0003700">
    <property type="term" value="F:DNA-binding transcription factor activity"/>
    <property type="evidence" value="ECO:0007669"/>
    <property type="project" value="InterPro"/>
</dbReference>
<dbReference type="Pfam" id="PF00126">
    <property type="entry name" value="HTH_1"/>
    <property type="match status" value="1"/>
</dbReference>
<dbReference type="Pfam" id="PF03466">
    <property type="entry name" value="LysR_substrate"/>
    <property type="match status" value="1"/>
</dbReference>
<dbReference type="GO" id="GO:0043565">
    <property type="term" value="F:sequence-specific DNA binding"/>
    <property type="evidence" value="ECO:0007669"/>
    <property type="project" value="TreeGrafter"/>
</dbReference>
<dbReference type="InterPro" id="IPR036388">
    <property type="entry name" value="WH-like_DNA-bd_sf"/>
</dbReference>
<feature type="domain" description="HTH lysR-type" evidence="5">
    <location>
        <begin position="8"/>
        <end position="65"/>
    </location>
</feature>
<evidence type="ECO:0000256" key="3">
    <source>
        <dbReference type="ARBA" id="ARBA00023125"/>
    </source>
</evidence>
<comment type="caution">
    <text evidence="6">The sequence shown here is derived from an EMBL/GenBank/DDBJ whole genome shotgun (WGS) entry which is preliminary data.</text>
</comment>
<evidence type="ECO:0000256" key="1">
    <source>
        <dbReference type="ARBA" id="ARBA00009437"/>
    </source>
</evidence>
<dbReference type="SUPFAM" id="SSF53850">
    <property type="entry name" value="Periplasmic binding protein-like II"/>
    <property type="match status" value="1"/>
</dbReference>
<dbReference type="OrthoDB" id="5526340at2"/>
<keyword evidence="4" id="KW-0804">Transcription</keyword>
<evidence type="ECO:0000256" key="4">
    <source>
        <dbReference type="ARBA" id="ARBA00023163"/>
    </source>
</evidence>
<evidence type="ECO:0000259" key="5">
    <source>
        <dbReference type="PROSITE" id="PS50931"/>
    </source>
</evidence>
<keyword evidence="7" id="KW-1185">Reference proteome</keyword>
<dbReference type="InterPro" id="IPR000847">
    <property type="entry name" value="LysR_HTH_N"/>
</dbReference>
<proteinExistence type="inferred from homology"/>
<dbReference type="GO" id="GO:0006351">
    <property type="term" value="P:DNA-templated transcription"/>
    <property type="evidence" value="ECO:0007669"/>
    <property type="project" value="TreeGrafter"/>
</dbReference>
<dbReference type="PRINTS" id="PR00039">
    <property type="entry name" value="HTHLYSR"/>
</dbReference>
<dbReference type="SUPFAM" id="SSF46785">
    <property type="entry name" value="Winged helix' DNA-binding domain"/>
    <property type="match status" value="1"/>
</dbReference>
<dbReference type="Gene3D" id="1.10.10.10">
    <property type="entry name" value="Winged helix-like DNA-binding domain superfamily/Winged helix DNA-binding domain"/>
    <property type="match status" value="1"/>
</dbReference>
<dbReference type="PROSITE" id="PS50931">
    <property type="entry name" value="HTH_LYSR"/>
    <property type="match status" value="1"/>
</dbReference>
<dbReference type="InterPro" id="IPR005119">
    <property type="entry name" value="LysR_subst-bd"/>
</dbReference>
<dbReference type="PANTHER" id="PTHR30537:SF26">
    <property type="entry name" value="GLYCINE CLEAVAGE SYSTEM TRANSCRIPTIONAL ACTIVATOR"/>
    <property type="match status" value="1"/>
</dbReference>
<dbReference type="AlphaFoldDB" id="A0A3N4U7L2"/>
<evidence type="ECO:0000313" key="7">
    <source>
        <dbReference type="Proteomes" id="UP000269689"/>
    </source>
</evidence>
<protein>
    <submittedName>
        <fullName evidence="6">LysR family transcriptional regulator</fullName>
    </submittedName>
</protein>
<keyword evidence="3" id="KW-0238">DNA-binding</keyword>